<protein>
    <recommendedName>
        <fullName evidence="4">Tat (Twin-arginine translocation) pathway signal sequence</fullName>
    </recommendedName>
</protein>
<evidence type="ECO:0000313" key="2">
    <source>
        <dbReference type="EMBL" id="MBK1670524.1"/>
    </source>
</evidence>
<keyword evidence="3" id="KW-1185">Reference proteome</keyword>
<dbReference type="PROSITE" id="PS51318">
    <property type="entry name" value="TAT"/>
    <property type="match status" value="1"/>
</dbReference>
<dbReference type="EMBL" id="NRRL01000099">
    <property type="protein sequence ID" value="MBK1670524.1"/>
    <property type="molecule type" value="Genomic_DNA"/>
</dbReference>
<accession>A0ABS1DJ81</accession>
<dbReference type="NCBIfam" id="TIGR01409">
    <property type="entry name" value="TAT_signal_seq"/>
    <property type="match status" value="1"/>
</dbReference>
<dbReference type="InterPro" id="IPR006311">
    <property type="entry name" value="TAT_signal"/>
</dbReference>
<evidence type="ECO:0000256" key="1">
    <source>
        <dbReference type="SAM" id="MobiDB-lite"/>
    </source>
</evidence>
<name>A0ABS1DJ81_9PROT</name>
<dbReference type="InterPro" id="IPR019546">
    <property type="entry name" value="TAT_signal_bac_arc"/>
</dbReference>
<gene>
    <name evidence="2" type="ORF">CKO28_21095</name>
</gene>
<evidence type="ECO:0008006" key="4">
    <source>
        <dbReference type="Google" id="ProtNLM"/>
    </source>
</evidence>
<reference evidence="2 3" key="1">
    <citation type="journal article" date="2020" name="Microorganisms">
        <title>Osmotic Adaptation and Compatible Solute Biosynthesis of Phototrophic Bacteria as Revealed from Genome Analyses.</title>
        <authorList>
            <person name="Imhoff J.F."/>
            <person name="Rahn T."/>
            <person name="Kunzel S."/>
            <person name="Keller A."/>
            <person name="Neulinger S.C."/>
        </authorList>
    </citation>
    <scope>NUCLEOTIDE SEQUENCE [LARGE SCALE GENOMIC DNA]</scope>
    <source>
        <strain evidence="2 3">DSM 9895</strain>
    </source>
</reference>
<organism evidence="2 3">
    <name type="scientific">Rhodovibrio sodomensis</name>
    <dbReference type="NCBI Taxonomy" id="1088"/>
    <lineage>
        <taxon>Bacteria</taxon>
        <taxon>Pseudomonadati</taxon>
        <taxon>Pseudomonadota</taxon>
        <taxon>Alphaproteobacteria</taxon>
        <taxon>Rhodospirillales</taxon>
        <taxon>Rhodovibrionaceae</taxon>
        <taxon>Rhodovibrio</taxon>
    </lineage>
</organism>
<dbReference type="Proteomes" id="UP001296873">
    <property type="component" value="Unassembled WGS sequence"/>
</dbReference>
<comment type="caution">
    <text evidence="2">The sequence shown here is derived from an EMBL/GenBank/DDBJ whole genome shotgun (WGS) entry which is preliminary data.</text>
</comment>
<sequence>MPAQGRCHAHEGGQALAMRRSPGGLNRRQFLQSSTTAAGAVAFGLPIIMAPDRSWALELSGTLDQHTADTLLVMARQLYPHRTLNDMYYGRVVEALDRAAKADRDLAQRLTEGVRKLDRAKHVRFMDLSPGYQVQVLESLQDEPFFEKVRSTQVVALYNDELVWRHFGYEGPSFRYGGYINRGFDDLSWLPNPPPEASPPKDGKA</sequence>
<feature type="region of interest" description="Disordered" evidence="1">
    <location>
        <begin position="1"/>
        <end position="20"/>
    </location>
</feature>
<evidence type="ECO:0000313" key="3">
    <source>
        <dbReference type="Proteomes" id="UP001296873"/>
    </source>
</evidence>
<proteinExistence type="predicted"/>